<evidence type="ECO:0000313" key="3">
    <source>
        <dbReference type="Proteomes" id="UP000254866"/>
    </source>
</evidence>
<dbReference type="PANTHER" id="PTHR38887:SF1">
    <property type="entry name" value="RAS MODIFICATION PROTEIN ERF4"/>
    <property type="match status" value="1"/>
</dbReference>
<name>A0A370TB05_9HELO</name>
<evidence type="ECO:0000313" key="2">
    <source>
        <dbReference type="EMBL" id="RDL31114.1"/>
    </source>
</evidence>
<dbReference type="InterPro" id="IPR053221">
    <property type="entry name" value="Burnettramic_acid_biosynth"/>
</dbReference>
<sequence>MAGKQPASNANEGMGSYYNLQENTYLGPVSVEEGTDKEEKFFQELQKYADYQQMLSEKLESDIASGDTSGESSSPNLVSSGNGRLQTPIFIPQQDMGGIRCGWIRAYAPSLQPCGIDQRRFQNFLDILSQQSMSVPYVDAVNIGALDAQSPLELINAAINLSKSTPSVAHTFLTRANTEFLGPRKLYSTIVVFKPEIRSQIIRVDAMQPICQTQHHLANPLIDLLRPAPLILLPNYPPPATFAQNWTPQSNVGASSLWAVGGNSGSRVAGSGGVYHPVPISQQGGMSGNPQIGEMKIRPHTLYVMIANDTTKGNYGRDEITEQQGFHGPVLFL</sequence>
<dbReference type="PANTHER" id="PTHR38887">
    <property type="entry name" value="CHROMOSOME 21, WHOLE GENOME SHOTGUN SEQUENCE"/>
    <property type="match status" value="1"/>
</dbReference>
<proteinExistence type="predicted"/>
<feature type="region of interest" description="Disordered" evidence="1">
    <location>
        <begin position="60"/>
        <end position="81"/>
    </location>
</feature>
<dbReference type="RefSeq" id="XP_031865363.1">
    <property type="nucleotide sequence ID" value="XM_032018526.1"/>
</dbReference>
<keyword evidence="3" id="KW-1185">Reference proteome</keyword>
<dbReference type="GeneID" id="43602752"/>
<protein>
    <submittedName>
        <fullName evidence="2">Uncharacterized protein</fullName>
    </submittedName>
</protein>
<evidence type="ECO:0000256" key="1">
    <source>
        <dbReference type="SAM" id="MobiDB-lite"/>
    </source>
</evidence>
<dbReference type="OrthoDB" id="3433125at2759"/>
<comment type="caution">
    <text evidence="2">The sequence shown here is derived from an EMBL/GenBank/DDBJ whole genome shotgun (WGS) entry which is preliminary data.</text>
</comment>
<dbReference type="AlphaFoldDB" id="A0A370TB05"/>
<reference evidence="2 3" key="1">
    <citation type="journal article" date="2018" name="IMA Fungus">
        <title>IMA Genome-F 9: Draft genome sequence of Annulohypoxylon stygium, Aspergillus mulundensis, Berkeleyomyces basicola (syn. Thielaviopsis basicola), Ceratocystis smalleyi, two Cercospora beticola strains, Coleophoma cylindrospora, Fusarium fracticaudum, Phialophora cf. hyalina, and Morchella septimelata.</title>
        <authorList>
            <person name="Wingfield B.D."/>
            <person name="Bills G.F."/>
            <person name="Dong Y."/>
            <person name="Huang W."/>
            <person name="Nel W.J."/>
            <person name="Swalarsk-Parry B.S."/>
            <person name="Vaghefi N."/>
            <person name="Wilken P.M."/>
            <person name="An Z."/>
            <person name="de Beer Z.W."/>
            <person name="De Vos L."/>
            <person name="Chen L."/>
            <person name="Duong T.A."/>
            <person name="Gao Y."/>
            <person name="Hammerbacher A."/>
            <person name="Kikkert J.R."/>
            <person name="Li Y."/>
            <person name="Li H."/>
            <person name="Li K."/>
            <person name="Li Q."/>
            <person name="Liu X."/>
            <person name="Ma X."/>
            <person name="Naidoo K."/>
            <person name="Pethybridge S.J."/>
            <person name="Sun J."/>
            <person name="Steenkamp E.T."/>
            <person name="van der Nest M.A."/>
            <person name="van Wyk S."/>
            <person name="Wingfield M.J."/>
            <person name="Xiong C."/>
            <person name="Yue Q."/>
            <person name="Zhang X."/>
        </authorList>
    </citation>
    <scope>NUCLEOTIDE SEQUENCE [LARGE SCALE GENOMIC DNA]</scope>
    <source>
        <strain evidence="2 3">BP 5553</strain>
    </source>
</reference>
<dbReference type="Proteomes" id="UP000254866">
    <property type="component" value="Unassembled WGS sequence"/>
</dbReference>
<feature type="compositionally biased region" description="Polar residues" evidence="1">
    <location>
        <begin position="66"/>
        <end position="81"/>
    </location>
</feature>
<organism evidence="2 3">
    <name type="scientific">Venustampulla echinocandica</name>
    <dbReference type="NCBI Taxonomy" id="2656787"/>
    <lineage>
        <taxon>Eukaryota</taxon>
        <taxon>Fungi</taxon>
        <taxon>Dikarya</taxon>
        <taxon>Ascomycota</taxon>
        <taxon>Pezizomycotina</taxon>
        <taxon>Leotiomycetes</taxon>
        <taxon>Helotiales</taxon>
        <taxon>Pleuroascaceae</taxon>
        <taxon>Venustampulla</taxon>
    </lineage>
</organism>
<dbReference type="EMBL" id="NPIC01000013">
    <property type="protein sequence ID" value="RDL31114.1"/>
    <property type="molecule type" value="Genomic_DNA"/>
</dbReference>
<gene>
    <name evidence="2" type="ORF">BP5553_09903</name>
</gene>
<accession>A0A370TB05</accession>